<feature type="domain" description="C3H1-type" evidence="6">
    <location>
        <begin position="58"/>
        <end position="86"/>
    </location>
</feature>
<organism evidence="7">
    <name type="scientific">Neobodo designis</name>
    <name type="common">Flagellated protozoan</name>
    <name type="synonym">Bodo designis</name>
    <dbReference type="NCBI Taxonomy" id="312471"/>
    <lineage>
        <taxon>Eukaryota</taxon>
        <taxon>Discoba</taxon>
        <taxon>Euglenozoa</taxon>
        <taxon>Kinetoplastea</taxon>
        <taxon>Metakinetoplastina</taxon>
        <taxon>Neobodonida</taxon>
        <taxon>Neobodo</taxon>
    </lineage>
</organism>
<accession>A0A7S1PKA0</accession>
<dbReference type="SMART" id="SM00356">
    <property type="entry name" value="ZnF_C3H1"/>
    <property type="match status" value="2"/>
</dbReference>
<keyword evidence="3 4" id="KW-0862">Zinc</keyword>
<feature type="region of interest" description="Disordered" evidence="5">
    <location>
        <begin position="247"/>
        <end position="278"/>
    </location>
</feature>
<evidence type="ECO:0000256" key="5">
    <source>
        <dbReference type="SAM" id="MobiDB-lite"/>
    </source>
</evidence>
<proteinExistence type="predicted"/>
<gene>
    <name evidence="7" type="ORF">NDES1114_LOCUS1034</name>
</gene>
<keyword evidence="2 4" id="KW-0863">Zinc-finger</keyword>
<dbReference type="PANTHER" id="PTHR37562">
    <property type="entry name" value="C3H1-TYPE DOMAIN-CONTAINING PROTEIN-RELATED"/>
    <property type="match status" value="1"/>
</dbReference>
<feature type="zinc finger region" description="C3H1-type" evidence="4">
    <location>
        <begin position="58"/>
        <end position="86"/>
    </location>
</feature>
<evidence type="ECO:0000256" key="2">
    <source>
        <dbReference type="ARBA" id="ARBA00022771"/>
    </source>
</evidence>
<dbReference type="AlphaFoldDB" id="A0A7S1PKA0"/>
<dbReference type="GO" id="GO:0008270">
    <property type="term" value="F:zinc ion binding"/>
    <property type="evidence" value="ECO:0007669"/>
    <property type="project" value="UniProtKB-KW"/>
</dbReference>
<sequence>MSSGYRRRSQQHQRLHARDRARPNEAVLLPCADVCHVPAAPPAATRKRGGRHHGQPPLAPPFLCPMFAEPAGCPHGDACPDVHADLRRALRIERHLHPRVVGTADGPAGCPPPAQATYAATLGDFAIAPPNERVATLAVRAEACLVTAAVSADGAPACRTRPLTTCIHFTQRGACDFGATCQFVHALEPPRPCAALSVSTPAMIGAAFSASSVSIAAAGSRNGRRPMLPPLAGAALTCADPGTSLLSAPAEATGAASSPRSQNSLAATTPRRRFRHEPYGAHGWVAAAVRASQP</sequence>
<reference evidence="7" key="1">
    <citation type="submission" date="2021-01" db="EMBL/GenBank/DDBJ databases">
        <authorList>
            <person name="Corre E."/>
            <person name="Pelletier E."/>
            <person name="Niang G."/>
            <person name="Scheremetjew M."/>
            <person name="Finn R."/>
            <person name="Kale V."/>
            <person name="Holt S."/>
            <person name="Cochrane G."/>
            <person name="Meng A."/>
            <person name="Brown T."/>
            <person name="Cohen L."/>
        </authorList>
    </citation>
    <scope>NUCLEOTIDE SEQUENCE</scope>
    <source>
        <strain evidence="7">CCAP 1951/1</strain>
    </source>
</reference>
<dbReference type="PANTHER" id="PTHR37562:SF5">
    <property type="entry name" value="C3H1-TYPE DOMAIN-CONTAINING PROTEIN"/>
    <property type="match status" value="1"/>
</dbReference>
<dbReference type="SUPFAM" id="SSF90229">
    <property type="entry name" value="CCCH zinc finger"/>
    <property type="match status" value="1"/>
</dbReference>
<dbReference type="InterPro" id="IPR036855">
    <property type="entry name" value="Znf_CCCH_sf"/>
</dbReference>
<dbReference type="EMBL" id="HBGF01001500">
    <property type="protein sequence ID" value="CAD9089534.1"/>
    <property type="molecule type" value="Transcribed_RNA"/>
</dbReference>
<feature type="domain" description="C3H1-type" evidence="6">
    <location>
        <begin position="160"/>
        <end position="188"/>
    </location>
</feature>
<feature type="zinc finger region" description="C3H1-type" evidence="4">
    <location>
        <begin position="160"/>
        <end position="188"/>
    </location>
</feature>
<evidence type="ECO:0000256" key="1">
    <source>
        <dbReference type="ARBA" id="ARBA00022723"/>
    </source>
</evidence>
<feature type="compositionally biased region" description="Polar residues" evidence="5">
    <location>
        <begin position="255"/>
        <end position="267"/>
    </location>
</feature>
<protein>
    <recommendedName>
        <fullName evidence="6">C3H1-type domain-containing protein</fullName>
    </recommendedName>
</protein>
<dbReference type="PROSITE" id="PS50103">
    <property type="entry name" value="ZF_C3H1"/>
    <property type="match status" value="2"/>
</dbReference>
<name>A0A7S1PKA0_NEODS</name>
<dbReference type="InterPro" id="IPR000571">
    <property type="entry name" value="Znf_CCCH"/>
</dbReference>
<evidence type="ECO:0000256" key="3">
    <source>
        <dbReference type="ARBA" id="ARBA00022833"/>
    </source>
</evidence>
<evidence type="ECO:0000259" key="6">
    <source>
        <dbReference type="PROSITE" id="PS50103"/>
    </source>
</evidence>
<feature type="region of interest" description="Disordered" evidence="5">
    <location>
        <begin position="1"/>
        <end position="21"/>
    </location>
</feature>
<evidence type="ECO:0000313" key="7">
    <source>
        <dbReference type="EMBL" id="CAD9089534.1"/>
    </source>
</evidence>
<keyword evidence="1 4" id="KW-0479">Metal-binding</keyword>
<evidence type="ECO:0000256" key="4">
    <source>
        <dbReference type="PROSITE-ProRule" id="PRU00723"/>
    </source>
</evidence>
<feature type="compositionally biased region" description="Basic residues" evidence="5">
    <location>
        <begin position="1"/>
        <end position="15"/>
    </location>
</feature>
<dbReference type="Pfam" id="PF00642">
    <property type="entry name" value="zf-CCCH"/>
    <property type="match status" value="1"/>
</dbReference>